<comment type="caution">
    <text evidence="8">The sequence shown here is derived from an EMBL/GenBank/DDBJ whole genome shotgun (WGS) entry which is preliminary data.</text>
</comment>
<dbReference type="InterPro" id="IPR042080">
    <property type="entry name" value="RNA_2'-PTrans_N"/>
</dbReference>
<comment type="similarity">
    <text evidence="2">Belongs to the KptA/TPT1 family.</text>
</comment>
<reference evidence="8" key="1">
    <citation type="submission" date="2020-11" db="EMBL/GenBank/DDBJ databases">
        <authorList>
            <consortium name="DOE Joint Genome Institute"/>
            <person name="Ahrendt S."/>
            <person name="Riley R."/>
            <person name="Andreopoulos W."/>
            <person name="Labutti K."/>
            <person name="Pangilinan J."/>
            <person name="Ruiz-Duenas F.J."/>
            <person name="Barrasa J.M."/>
            <person name="Sanchez-Garcia M."/>
            <person name="Camarero S."/>
            <person name="Miyauchi S."/>
            <person name="Serrano A."/>
            <person name="Linde D."/>
            <person name="Babiker R."/>
            <person name="Drula E."/>
            <person name="Ayuso-Fernandez I."/>
            <person name="Pacheco R."/>
            <person name="Padilla G."/>
            <person name="Ferreira P."/>
            <person name="Barriuso J."/>
            <person name="Kellner H."/>
            <person name="Castanera R."/>
            <person name="Alfaro M."/>
            <person name="Ramirez L."/>
            <person name="Pisabarro A.G."/>
            <person name="Kuo A."/>
            <person name="Tritt A."/>
            <person name="Lipzen A."/>
            <person name="He G."/>
            <person name="Yan M."/>
            <person name="Ng V."/>
            <person name="Cullen D."/>
            <person name="Martin F."/>
            <person name="Rosso M.-N."/>
            <person name="Henrissat B."/>
            <person name="Hibbett D."/>
            <person name="Martinez A.T."/>
            <person name="Grigoriev I.V."/>
        </authorList>
    </citation>
    <scope>NUCLEOTIDE SEQUENCE</scope>
    <source>
        <strain evidence="8">MF-IS2</strain>
    </source>
</reference>
<name>A0A9P6C9T1_9AGAR</name>
<sequence>MVIRIFNAKVLSLRLLRISEIPSLGNKSTRNKTPKNKEDRVKNQDQESAQVKMEVVPQTNAPRGSQKLRGSGKDKPHGAASEGLAMRAGGYVKVDDLFQNGRLQPLGLTTEQLKGTVSADSKQRYTLVCEQVDGTALAYIAVEGKGEGEGVQLIKANQGHSLKDIPSGLAVHGTTDGAWVVIQKEGLSRMKRNHIHFAQDVGGDNVISGMRKSSQILIFIHVRKALDAGIKFYLSDNGIVLTEGDKAGYLKTEFFDRVEIAKTRIAVDGWEGGKEMDNLAVAT</sequence>
<dbReference type="EMBL" id="MU151061">
    <property type="protein sequence ID" value="KAF9453489.1"/>
    <property type="molecule type" value="Genomic_DNA"/>
</dbReference>
<evidence type="ECO:0000313" key="8">
    <source>
        <dbReference type="EMBL" id="KAF9453489.1"/>
    </source>
</evidence>
<evidence type="ECO:0000256" key="3">
    <source>
        <dbReference type="ARBA" id="ARBA00012007"/>
    </source>
</evidence>
<evidence type="ECO:0000313" key="9">
    <source>
        <dbReference type="Proteomes" id="UP000807342"/>
    </source>
</evidence>
<proteinExistence type="inferred from homology"/>
<comment type="function">
    <text evidence="1">Catalyzes the last step of tRNA splicing, the transfer of the splice junction 2'-phosphate from ligated tRNA to NAD to produce ADP-ribose 1''-2'' cyclic phosphate.</text>
</comment>
<keyword evidence="5" id="KW-0520">NAD</keyword>
<dbReference type="Gene3D" id="3.20.170.30">
    <property type="match status" value="1"/>
</dbReference>
<dbReference type="GO" id="GO:0000215">
    <property type="term" value="F:tRNA 2'-phosphotransferase activity"/>
    <property type="evidence" value="ECO:0007669"/>
    <property type="project" value="UniProtKB-EC"/>
</dbReference>
<feature type="compositionally biased region" description="Basic and acidic residues" evidence="7">
    <location>
        <begin position="35"/>
        <end position="45"/>
    </location>
</feature>
<evidence type="ECO:0000256" key="4">
    <source>
        <dbReference type="ARBA" id="ARBA00022679"/>
    </source>
</evidence>
<organism evidence="8 9">
    <name type="scientific">Macrolepiota fuliginosa MF-IS2</name>
    <dbReference type="NCBI Taxonomy" id="1400762"/>
    <lineage>
        <taxon>Eukaryota</taxon>
        <taxon>Fungi</taxon>
        <taxon>Dikarya</taxon>
        <taxon>Basidiomycota</taxon>
        <taxon>Agaricomycotina</taxon>
        <taxon>Agaricomycetes</taxon>
        <taxon>Agaricomycetidae</taxon>
        <taxon>Agaricales</taxon>
        <taxon>Agaricineae</taxon>
        <taxon>Agaricaceae</taxon>
        <taxon>Macrolepiota</taxon>
    </lineage>
</organism>
<evidence type="ECO:0000256" key="1">
    <source>
        <dbReference type="ARBA" id="ARBA00003343"/>
    </source>
</evidence>
<protein>
    <recommendedName>
        <fullName evidence="3">2'-phosphotransferase</fullName>
        <ecNumber evidence="3">2.7.1.160</ecNumber>
    </recommendedName>
</protein>
<dbReference type="OrthoDB" id="419694at2759"/>
<dbReference type="AlphaFoldDB" id="A0A9P6C9T1"/>
<keyword evidence="9" id="KW-1185">Reference proteome</keyword>
<gene>
    <name evidence="8" type="ORF">P691DRAFT_792554</name>
</gene>
<evidence type="ECO:0000256" key="2">
    <source>
        <dbReference type="ARBA" id="ARBA00009836"/>
    </source>
</evidence>
<dbReference type="PANTHER" id="PTHR12684:SF2">
    <property type="entry name" value="TRNA 2'-PHOSPHOTRANSFERASE 1"/>
    <property type="match status" value="1"/>
</dbReference>
<accession>A0A9P6C9T1</accession>
<evidence type="ECO:0000256" key="5">
    <source>
        <dbReference type="ARBA" id="ARBA00023027"/>
    </source>
</evidence>
<keyword evidence="4" id="KW-0808">Transferase</keyword>
<dbReference type="Gene3D" id="1.10.10.970">
    <property type="entry name" value="RNA 2'-phosphotransferase, Tpt1/KptA family, N-terminal domain"/>
    <property type="match status" value="1"/>
</dbReference>
<evidence type="ECO:0000256" key="7">
    <source>
        <dbReference type="SAM" id="MobiDB-lite"/>
    </source>
</evidence>
<dbReference type="Pfam" id="PF01885">
    <property type="entry name" value="PTS_2-RNA"/>
    <property type="match status" value="1"/>
</dbReference>
<dbReference type="EC" id="2.7.1.160" evidence="3"/>
<dbReference type="InterPro" id="IPR042081">
    <property type="entry name" value="RNA_2'-PTrans_C"/>
</dbReference>
<dbReference type="GO" id="GO:0006388">
    <property type="term" value="P:tRNA splicing, via endonucleolytic cleavage and ligation"/>
    <property type="evidence" value="ECO:0007669"/>
    <property type="project" value="TreeGrafter"/>
</dbReference>
<dbReference type="PANTHER" id="PTHR12684">
    <property type="entry name" value="PUTATIVE PHOSPHOTRANSFERASE"/>
    <property type="match status" value="1"/>
</dbReference>
<dbReference type="InterPro" id="IPR002745">
    <property type="entry name" value="Ptrans_KptA/Tpt1"/>
</dbReference>
<comment type="catalytic activity">
    <reaction evidence="6">
        <text>2'-phospho-[ligated tRNA] + NAD(+) = mature tRNA + ADP-alpha-D-ribose 1'',2''-cyclic phosphate + nicotinamide</text>
        <dbReference type="Rhea" id="RHEA:23324"/>
        <dbReference type="Rhea" id="RHEA-COMP:11106"/>
        <dbReference type="Rhea" id="RHEA-COMP:11107"/>
        <dbReference type="ChEBI" id="CHEBI:17154"/>
        <dbReference type="ChEBI" id="CHEBI:57540"/>
        <dbReference type="ChEBI" id="CHEBI:76596"/>
        <dbReference type="ChEBI" id="CHEBI:82883"/>
        <dbReference type="ChEBI" id="CHEBI:85027"/>
        <dbReference type="EC" id="2.7.1.160"/>
    </reaction>
</comment>
<dbReference type="SUPFAM" id="SSF56399">
    <property type="entry name" value="ADP-ribosylation"/>
    <property type="match status" value="1"/>
</dbReference>
<feature type="region of interest" description="Disordered" evidence="7">
    <location>
        <begin position="24"/>
        <end position="81"/>
    </location>
</feature>
<evidence type="ECO:0000256" key="6">
    <source>
        <dbReference type="ARBA" id="ARBA00047949"/>
    </source>
</evidence>
<dbReference type="Proteomes" id="UP000807342">
    <property type="component" value="Unassembled WGS sequence"/>
</dbReference>